<dbReference type="SUPFAM" id="SSF52540">
    <property type="entry name" value="P-loop containing nucleoside triphosphate hydrolases"/>
    <property type="match status" value="1"/>
</dbReference>
<evidence type="ECO:0000256" key="3">
    <source>
        <dbReference type="ARBA" id="ARBA00022806"/>
    </source>
</evidence>
<comment type="similarity">
    <text evidence="7">Belongs to the helicase family. PriA subfamily.</text>
</comment>
<evidence type="ECO:0000313" key="10">
    <source>
        <dbReference type="EMBL" id="MBP5835914.1"/>
    </source>
</evidence>
<dbReference type="SMART" id="SM00490">
    <property type="entry name" value="HELICc"/>
    <property type="match status" value="1"/>
</dbReference>
<feature type="binding site" evidence="7">
    <location>
        <position position="551"/>
    </location>
    <ligand>
        <name>Zn(2+)</name>
        <dbReference type="ChEBI" id="CHEBI:29105"/>
        <label>1</label>
    </ligand>
</feature>
<evidence type="ECO:0000256" key="1">
    <source>
        <dbReference type="ARBA" id="ARBA00022741"/>
    </source>
</evidence>
<dbReference type="Gene3D" id="3.40.50.300">
    <property type="entry name" value="P-loop containing nucleotide triphosphate hydrolases"/>
    <property type="match status" value="2"/>
</dbReference>
<keyword evidence="1 7" id="KW-0547">Nucleotide-binding</keyword>
<feature type="binding site" evidence="7">
    <location>
        <position position="538"/>
    </location>
    <ligand>
        <name>Zn(2+)</name>
        <dbReference type="ChEBI" id="CHEBI:29105"/>
        <label>2</label>
    </ligand>
</feature>
<dbReference type="InterPro" id="IPR001650">
    <property type="entry name" value="Helicase_C-like"/>
</dbReference>
<reference evidence="10" key="1">
    <citation type="submission" date="2021-04" db="EMBL/GenBank/DDBJ databases">
        <title>Genomic features of Candidatus Phytoplasma meliae isolate ChTYXIII (1SrXIII-G).</title>
        <authorList>
            <person name="Fernandez F.D."/>
            <person name="Conci L.R."/>
        </authorList>
    </citation>
    <scope>NUCLEOTIDE SEQUENCE [LARGE SCALE GENOMIC DNA]</scope>
    <source>
        <strain evidence="10">ChTYXIII-Mo</strain>
    </source>
</reference>
<dbReference type="Pfam" id="PF00270">
    <property type="entry name" value="DEAD"/>
    <property type="match status" value="1"/>
</dbReference>
<comment type="catalytic activity">
    <reaction evidence="7">
        <text>Couples ATP hydrolysis with the unwinding of duplex DNA by translocating in the 3'-5' direction.</text>
        <dbReference type="EC" id="5.6.2.4"/>
    </reaction>
</comment>
<dbReference type="NCBIfam" id="TIGR00595">
    <property type="entry name" value="priA"/>
    <property type="match status" value="1"/>
</dbReference>
<feature type="binding site" evidence="7">
    <location>
        <position position="508"/>
    </location>
    <ligand>
        <name>Zn(2+)</name>
        <dbReference type="ChEBI" id="CHEBI:29105"/>
        <label>1</label>
    </ligand>
</feature>
<dbReference type="PROSITE" id="PS51194">
    <property type="entry name" value="HELICASE_CTER"/>
    <property type="match status" value="1"/>
</dbReference>
<dbReference type="PANTHER" id="PTHR30580">
    <property type="entry name" value="PRIMOSOMAL PROTEIN N"/>
    <property type="match status" value="1"/>
</dbReference>
<evidence type="ECO:0000256" key="2">
    <source>
        <dbReference type="ARBA" id="ARBA00022801"/>
    </source>
</evidence>
<evidence type="ECO:0000256" key="6">
    <source>
        <dbReference type="ARBA" id="ARBA00023235"/>
    </source>
</evidence>
<feature type="domain" description="Helicase ATP-binding" evidence="8">
    <location>
        <begin position="279"/>
        <end position="446"/>
    </location>
</feature>
<organism evidence="10 11">
    <name type="scientific">Candidatus Phytoplasma meliae</name>
    <dbReference type="NCBI Taxonomy" id="1848402"/>
    <lineage>
        <taxon>Bacteria</taxon>
        <taxon>Bacillati</taxon>
        <taxon>Mycoplasmatota</taxon>
        <taxon>Mollicutes</taxon>
        <taxon>Acholeplasmatales</taxon>
        <taxon>Acholeplasmataceae</taxon>
        <taxon>Candidatus Phytoplasma</taxon>
        <taxon>16SrXIII (Mexican periwinkle virescence group)</taxon>
    </lineage>
</organism>
<keyword evidence="7" id="KW-0479">Metal-binding</keyword>
<dbReference type="EC" id="5.6.2.4" evidence="7"/>
<comment type="cofactor">
    <cofactor evidence="7">
        <name>Zn(2+)</name>
        <dbReference type="ChEBI" id="CHEBI:29105"/>
    </cofactor>
    <text evidence="7">Binds 2 zinc ions per subunit.</text>
</comment>
<dbReference type="Pfam" id="PF18074">
    <property type="entry name" value="PriA_C"/>
    <property type="match status" value="1"/>
</dbReference>
<dbReference type="Pfam" id="PF00271">
    <property type="entry name" value="Helicase_C"/>
    <property type="match status" value="1"/>
</dbReference>
<dbReference type="InterPro" id="IPR041222">
    <property type="entry name" value="PriA_3primeBD"/>
</dbReference>
<keyword evidence="11" id="KW-1185">Reference proteome</keyword>
<evidence type="ECO:0000256" key="7">
    <source>
        <dbReference type="HAMAP-Rule" id="MF_00983"/>
    </source>
</evidence>
<dbReference type="InterPro" id="IPR042115">
    <property type="entry name" value="PriA_3primeBD_sf"/>
</dbReference>
<protein>
    <recommendedName>
        <fullName evidence="7">Replication restart protein PriA</fullName>
    </recommendedName>
    <alternativeName>
        <fullName evidence="7">ATP-dependent DNA helicase PriA</fullName>
        <ecNumber evidence="7">5.6.2.4</ecNumber>
    </alternativeName>
    <alternativeName>
        <fullName evidence="7">DNA 3'-5' helicase PriA</fullName>
    </alternativeName>
</protein>
<evidence type="ECO:0000313" key="11">
    <source>
        <dbReference type="Proteomes" id="UP001195571"/>
    </source>
</evidence>
<dbReference type="HAMAP" id="MF_00983">
    <property type="entry name" value="PriA"/>
    <property type="match status" value="1"/>
</dbReference>
<dbReference type="Pfam" id="PF17764">
    <property type="entry name" value="PriA_3primeBD"/>
    <property type="match status" value="1"/>
</dbReference>
<feature type="binding site" evidence="7">
    <location>
        <position position="511"/>
    </location>
    <ligand>
        <name>Zn(2+)</name>
        <dbReference type="ChEBI" id="CHEBI:29105"/>
        <label>1</label>
    </ligand>
</feature>
<keyword evidence="7" id="KW-0862">Zinc</keyword>
<keyword evidence="2 7" id="KW-0378">Hydrolase</keyword>
<dbReference type="PANTHER" id="PTHR30580:SF1">
    <property type="entry name" value="COMF OPERON PROTEIN 1"/>
    <property type="match status" value="1"/>
</dbReference>
<keyword evidence="7" id="KW-0639">Primosome</keyword>
<feature type="binding site" evidence="7">
    <location>
        <position position="517"/>
    </location>
    <ligand>
        <name>Zn(2+)</name>
        <dbReference type="ChEBI" id="CHEBI:29105"/>
        <label>2</label>
    </ligand>
</feature>
<proteinExistence type="inferred from homology"/>
<evidence type="ECO:0000259" key="8">
    <source>
        <dbReference type="PROSITE" id="PS51192"/>
    </source>
</evidence>
<keyword evidence="6 7" id="KW-0413">Isomerase</keyword>
<keyword evidence="3 7" id="KW-0347">Helicase</keyword>
<dbReference type="InterPro" id="IPR005259">
    <property type="entry name" value="PriA"/>
</dbReference>
<gene>
    <name evidence="7 10" type="primary">priA</name>
    <name evidence="10" type="ORF">CHTY_001580</name>
</gene>
<evidence type="ECO:0000256" key="5">
    <source>
        <dbReference type="ARBA" id="ARBA00023125"/>
    </source>
</evidence>
<feature type="binding site" evidence="7">
    <location>
        <position position="535"/>
    </location>
    <ligand>
        <name>Zn(2+)</name>
        <dbReference type="ChEBI" id="CHEBI:29105"/>
        <label>2</label>
    </ligand>
</feature>
<keyword evidence="4 7" id="KW-0067">ATP-binding</keyword>
<comment type="function">
    <text evidence="7">Initiates the restart of stalled replication forks, which reloads the replicative helicase on sites other than the origin of replication. Recognizes and binds to abandoned replication forks and remodels them to uncover a helicase loading site. Promotes assembly of the primosome at these replication forks.</text>
</comment>
<comment type="subunit">
    <text evidence="7">Component of the replication restart primosome.</text>
</comment>
<dbReference type="Gene3D" id="3.40.1440.60">
    <property type="entry name" value="PriA, 3(prime) DNA-binding domain"/>
    <property type="match status" value="1"/>
</dbReference>
<evidence type="ECO:0000256" key="4">
    <source>
        <dbReference type="ARBA" id="ARBA00022840"/>
    </source>
</evidence>
<feature type="domain" description="Helicase C-terminal" evidence="9">
    <location>
        <begin position="527"/>
        <end position="710"/>
    </location>
</feature>
<sequence length="794" mass="92134">MIAQVIIDLPTSALNRCFDYLIPEKFIPLAKKGVRVIVPFGNNNSQHLGYIVNIINKSDFANKYLISVLDEQPYFNEELFLLAEEMLKTPFVLKTLVYNTVIPKEFLITYLKEIVIIKRALIPENIQFLIPQQDKFLLNANNKILQELQKLSQKGILKIQNILKTTKKERTTICYSLNPKIKSLSQLNLTPKQKDFILKLFSLQQYLDYNQSDPLHKITILRKEALLLTSPSIINKLLQQEILLKGAQKIDIVLKHHFEPLGENKKIILNEEQIKLLQQINLKKHQTYLLHGKTGSGKTEIYLNLIAKILKQKQQVLFLVPEVMLIAPLMQRLKSKFTMTEIAVLHSYLTPLQRQEQFTKIKNQKVQIVLGTRSAIFAPLNYLGIIIVDEEHDDSLLEKEKSPYDAKELAQIRAKYHQIPLILGSATPSLESYHQVSQKKYQLLKLTQRALIKTFPPIQLIDMKEELKKGNLEPFSHSLKKALEQTLAKKEQAILFINTKGFSPFVLCRFCGHVPKCYNCNYSLTFYHKNNMLKCSYCGYKTLFTTECSCCQKNTIKAVGIGIEYIEHYLQKNFPQAKMIKFDSDNITKISQYERLWSDFQLRKSDILLGTQMIAKGLDFHQVTLVGVLMADALLKIPNFKASEKTFQLLIQAAGRCARKKEGKVIIQSYNLEHFAIKRAALYDENNFIKQLLEERKITQNFPFGYLSKILIAHSNFQKTFKIAFRIKKILEHNFQQKIKVLGPLLSLIPKKNNYYRCLLTLKYQKWPLNLNFITSRKIHQDAFIFFDRFAVLL</sequence>
<name>A0ABS5CY57_9MOLU</name>
<keyword evidence="5 7" id="KW-0238">DNA-binding</keyword>
<comment type="catalytic activity">
    <reaction evidence="7">
        <text>ATP + H2O = ADP + phosphate + H(+)</text>
        <dbReference type="Rhea" id="RHEA:13065"/>
        <dbReference type="ChEBI" id="CHEBI:15377"/>
        <dbReference type="ChEBI" id="CHEBI:15378"/>
        <dbReference type="ChEBI" id="CHEBI:30616"/>
        <dbReference type="ChEBI" id="CHEBI:43474"/>
        <dbReference type="ChEBI" id="CHEBI:456216"/>
        <dbReference type="EC" id="5.6.2.4"/>
    </reaction>
</comment>
<dbReference type="InterPro" id="IPR011545">
    <property type="entry name" value="DEAD/DEAH_box_helicase_dom"/>
</dbReference>
<dbReference type="InterPro" id="IPR027417">
    <property type="entry name" value="P-loop_NTPase"/>
</dbReference>
<dbReference type="PROSITE" id="PS51192">
    <property type="entry name" value="HELICASE_ATP_BIND_1"/>
    <property type="match status" value="1"/>
</dbReference>
<evidence type="ECO:0000259" key="9">
    <source>
        <dbReference type="PROSITE" id="PS51194"/>
    </source>
</evidence>
<feature type="binding site" evidence="7">
    <location>
        <position position="548"/>
    </location>
    <ligand>
        <name>Zn(2+)</name>
        <dbReference type="ChEBI" id="CHEBI:29105"/>
        <label>1</label>
    </ligand>
</feature>
<dbReference type="SMART" id="SM00487">
    <property type="entry name" value="DEXDc"/>
    <property type="match status" value="1"/>
</dbReference>
<dbReference type="EMBL" id="JACAOD020000006">
    <property type="protein sequence ID" value="MBP5835914.1"/>
    <property type="molecule type" value="Genomic_DNA"/>
</dbReference>
<feature type="binding site" evidence="7">
    <location>
        <position position="520"/>
    </location>
    <ligand>
        <name>Zn(2+)</name>
        <dbReference type="ChEBI" id="CHEBI:29105"/>
        <label>2</label>
    </ligand>
</feature>
<dbReference type="Proteomes" id="UP001195571">
    <property type="component" value="Unassembled WGS sequence"/>
</dbReference>
<accession>A0ABS5CY57</accession>
<keyword evidence="7" id="KW-0235">DNA replication</keyword>
<comment type="caution">
    <text evidence="10">The sequence shown here is derived from an EMBL/GenBank/DDBJ whole genome shotgun (WGS) entry which is preliminary data.</text>
</comment>
<dbReference type="RefSeq" id="WP_203552178.1">
    <property type="nucleotide sequence ID" value="NZ_JACAOD020000006.1"/>
</dbReference>
<dbReference type="InterPro" id="IPR014001">
    <property type="entry name" value="Helicase_ATP-bd"/>
</dbReference>
<dbReference type="InterPro" id="IPR041236">
    <property type="entry name" value="PriA_C"/>
</dbReference>